<dbReference type="GO" id="GO:0005886">
    <property type="term" value="C:plasma membrane"/>
    <property type="evidence" value="ECO:0007669"/>
    <property type="project" value="TreeGrafter"/>
</dbReference>
<dbReference type="Pfam" id="PF00905">
    <property type="entry name" value="Transpeptidase"/>
    <property type="match status" value="1"/>
</dbReference>
<name>A0A2M9X928_9LEPT</name>
<evidence type="ECO:0000256" key="1">
    <source>
        <dbReference type="ARBA" id="ARBA00001526"/>
    </source>
</evidence>
<evidence type="ECO:0000259" key="8">
    <source>
        <dbReference type="Pfam" id="PF00905"/>
    </source>
</evidence>
<proteinExistence type="inferred from homology"/>
<keyword evidence="10" id="KW-1185">Reference proteome</keyword>
<keyword evidence="9" id="KW-0132">Cell division</keyword>
<keyword evidence="6" id="KW-0046">Antibiotic resistance</keyword>
<evidence type="ECO:0000256" key="3">
    <source>
        <dbReference type="ARBA" id="ARBA00012865"/>
    </source>
</evidence>
<keyword evidence="4 7" id="KW-0732">Signal</keyword>
<dbReference type="EC" id="3.5.2.6" evidence="3"/>
<evidence type="ECO:0000256" key="5">
    <source>
        <dbReference type="ARBA" id="ARBA00022801"/>
    </source>
</evidence>
<feature type="chain" id="PRO_5014683492" description="beta-lactamase" evidence="7">
    <location>
        <begin position="26"/>
        <end position="364"/>
    </location>
</feature>
<feature type="domain" description="Penicillin-binding protein transpeptidase" evidence="8">
    <location>
        <begin position="133"/>
        <end position="344"/>
    </location>
</feature>
<dbReference type="Proteomes" id="UP000232196">
    <property type="component" value="Unassembled WGS sequence"/>
</dbReference>
<dbReference type="PANTHER" id="PTHR30627:SF6">
    <property type="entry name" value="BETA-LACTAMASE YBXI-RELATED"/>
    <property type="match status" value="1"/>
</dbReference>
<dbReference type="InterPro" id="IPR050515">
    <property type="entry name" value="Beta-lactam/transpept"/>
</dbReference>
<dbReference type="GO" id="GO:0051301">
    <property type="term" value="P:cell division"/>
    <property type="evidence" value="ECO:0007669"/>
    <property type="project" value="UniProtKB-KW"/>
</dbReference>
<gene>
    <name evidence="9" type="ORF">CH357_17365</name>
</gene>
<reference evidence="9 10" key="1">
    <citation type="submission" date="2017-07" db="EMBL/GenBank/DDBJ databases">
        <title>Leptospira spp. isolated from tropical soils.</title>
        <authorList>
            <person name="Thibeaux R."/>
            <person name="Iraola G."/>
            <person name="Ferres I."/>
            <person name="Bierque E."/>
            <person name="Girault D."/>
            <person name="Soupe-Gilbert M.-E."/>
            <person name="Picardeau M."/>
            <person name="Goarant C."/>
        </authorList>
    </citation>
    <scope>NUCLEOTIDE SEQUENCE [LARGE SCALE GENOMIC DNA]</scope>
    <source>
        <strain evidence="9 10">MCA1-C-A1</strain>
    </source>
</reference>
<dbReference type="InterPro" id="IPR012338">
    <property type="entry name" value="Beta-lactam/transpept-like"/>
</dbReference>
<evidence type="ECO:0000256" key="7">
    <source>
        <dbReference type="SAM" id="SignalP"/>
    </source>
</evidence>
<dbReference type="InterPro" id="IPR001460">
    <property type="entry name" value="PCN-bd_Tpept"/>
</dbReference>
<dbReference type="EMBL" id="NPDN01000010">
    <property type="protein sequence ID" value="PJZ24119.1"/>
    <property type="molecule type" value="Genomic_DNA"/>
</dbReference>
<accession>A0A2M9X928</accession>
<keyword evidence="9" id="KW-0131">Cell cycle</keyword>
<dbReference type="GO" id="GO:0046677">
    <property type="term" value="P:response to antibiotic"/>
    <property type="evidence" value="ECO:0007669"/>
    <property type="project" value="UniProtKB-KW"/>
</dbReference>
<keyword evidence="5" id="KW-0378">Hydrolase</keyword>
<dbReference type="SUPFAM" id="SSF56601">
    <property type="entry name" value="beta-lactamase/transpeptidase-like"/>
    <property type="match status" value="1"/>
</dbReference>
<evidence type="ECO:0000313" key="10">
    <source>
        <dbReference type="Proteomes" id="UP000232196"/>
    </source>
</evidence>
<dbReference type="GO" id="GO:0008658">
    <property type="term" value="F:penicillin binding"/>
    <property type="evidence" value="ECO:0007669"/>
    <property type="project" value="InterPro"/>
</dbReference>
<evidence type="ECO:0000313" key="9">
    <source>
        <dbReference type="EMBL" id="PJZ24119.1"/>
    </source>
</evidence>
<evidence type="ECO:0000256" key="4">
    <source>
        <dbReference type="ARBA" id="ARBA00022729"/>
    </source>
</evidence>
<dbReference type="GO" id="GO:0071555">
    <property type="term" value="P:cell wall organization"/>
    <property type="evidence" value="ECO:0007669"/>
    <property type="project" value="TreeGrafter"/>
</dbReference>
<dbReference type="GO" id="GO:0008800">
    <property type="term" value="F:beta-lactamase activity"/>
    <property type="evidence" value="ECO:0007669"/>
    <property type="project" value="UniProtKB-EC"/>
</dbReference>
<comment type="caution">
    <text evidence="9">The sequence shown here is derived from an EMBL/GenBank/DDBJ whole genome shotgun (WGS) entry which is preliminary data.</text>
</comment>
<sequence length="364" mass="40340">MNSKIYYKIGILSAAILLCTAEVQAAPKFSYSYLDEAVKEFESKNSLSSVVLMEMGSGKVEYIYRPEMAVSKKLPPGSLVKTFSALTLLKYKDKFGFSPEKKVLCKGRFYPSENLTPTKSDLNTLHLPQDEKGKEYLRCSLAKGHGEMDLRSALVQSCNVYFLTSASSDPDLFYSKLYEDWSLGKSTKSRLDSYIEPSDSNFTSISLLRKVVASIGEGGLLLSPLKISQLYSSIWKEGPRLSPYWGASQEPIRSEENPYSGKDLRWISSVLSEVPKTGTLKDLHISEKGNLEILGGKTGTGTKFMHKYETHGWTVLSFRKDQKSYVLTVFVENGSGGNQAKSLAAVLLDKIDSKSKDSAIKSGK</sequence>
<organism evidence="9 10">
    <name type="scientific">Leptospira hartskeerlii</name>
    <dbReference type="NCBI Taxonomy" id="2023177"/>
    <lineage>
        <taxon>Bacteria</taxon>
        <taxon>Pseudomonadati</taxon>
        <taxon>Spirochaetota</taxon>
        <taxon>Spirochaetia</taxon>
        <taxon>Leptospirales</taxon>
        <taxon>Leptospiraceae</taxon>
        <taxon>Leptospira</taxon>
    </lineage>
</organism>
<dbReference type="OrthoDB" id="338286at2"/>
<feature type="signal peptide" evidence="7">
    <location>
        <begin position="1"/>
        <end position="25"/>
    </location>
</feature>
<comment type="catalytic activity">
    <reaction evidence="1">
        <text>a beta-lactam + H2O = a substituted beta-amino acid</text>
        <dbReference type="Rhea" id="RHEA:20401"/>
        <dbReference type="ChEBI" id="CHEBI:15377"/>
        <dbReference type="ChEBI" id="CHEBI:35627"/>
        <dbReference type="ChEBI" id="CHEBI:140347"/>
        <dbReference type="EC" id="3.5.2.6"/>
    </reaction>
</comment>
<evidence type="ECO:0000256" key="6">
    <source>
        <dbReference type="ARBA" id="ARBA00023251"/>
    </source>
</evidence>
<protein>
    <recommendedName>
        <fullName evidence="3">beta-lactamase</fullName>
        <ecNumber evidence="3">3.5.2.6</ecNumber>
    </recommendedName>
</protein>
<dbReference type="RefSeq" id="WP_100708037.1">
    <property type="nucleotide sequence ID" value="NZ_NPDL01000001.1"/>
</dbReference>
<evidence type="ECO:0000256" key="2">
    <source>
        <dbReference type="ARBA" id="ARBA00007898"/>
    </source>
</evidence>
<dbReference type="Gene3D" id="3.40.710.10">
    <property type="entry name" value="DD-peptidase/beta-lactamase superfamily"/>
    <property type="match status" value="1"/>
</dbReference>
<dbReference type="PANTHER" id="PTHR30627">
    <property type="entry name" value="PEPTIDOGLYCAN D,D-TRANSPEPTIDASE"/>
    <property type="match status" value="1"/>
</dbReference>
<comment type="similarity">
    <text evidence="2">Belongs to the class-D beta-lactamase family.</text>
</comment>
<dbReference type="AlphaFoldDB" id="A0A2M9X928"/>